<keyword evidence="2" id="KW-0472">Membrane</keyword>
<evidence type="ECO:0000256" key="2">
    <source>
        <dbReference type="SAM" id="Phobius"/>
    </source>
</evidence>
<keyword evidence="3" id="KW-0732">Signal</keyword>
<evidence type="ECO:0000256" key="1">
    <source>
        <dbReference type="SAM" id="MobiDB-lite"/>
    </source>
</evidence>
<feature type="transmembrane region" description="Helical" evidence="2">
    <location>
        <begin position="493"/>
        <end position="516"/>
    </location>
</feature>
<keyword evidence="2" id="KW-1133">Transmembrane helix</keyword>
<reference evidence="4" key="1">
    <citation type="submission" date="2015-12" db="EMBL/GenBank/DDBJ databases">
        <title>De novo transcriptome assembly of four potential Pierce s Disease insect vectors from Arizona vineyards.</title>
        <authorList>
            <person name="Tassone E.E."/>
        </authorList>
    </citation>
    <scope>NUCLEOTIDE SEQUENCE</scope>
</reference>
<keyword evidence="2" id="KW-0812">Transmembrane</keyword>
<feature type="signal peptide" evidence="3">
    <location>
        <begin position="1"/>
        <end position="19"/>
    </location>
</feature>
<proteinExistence type="predicted"/>
<gene>
    <name evidence="4" type="ORF">g.10434</name>
</gene>
<protein>
    <recommendedName>
        <fullName evidence="5">LRRCT domain-containing protein</fullName>
    </recommendedName>
</protein>
<evidence type="ECO:0008006" key="5">
    <source>
        <dbReference type="Google" id="ProtNLM"/>
    </source>
</evidence>
<dbReference type="SUPFAM" id="SSF51126">
    <property type="entry name" value="Pectin lyase-like"/>
    <property type="match status" value="1"/>
</dbReference>
<dbReference type="EMBL" id="GEDC01030389">
    <property type="protein sequence ID" value="JAS06909.1"/>
    <property type="molecule type" value="Transcribed_RNA"/>
</dbReference>
<organism evidence="4">
    <name type="scientific">Clastoptera arizonana</name>
    <name type="common">Arizona spittle bug</name>
    <dbReference type="NCBI Taxonomy" id="38151"/>
    <lineage>
        <taxon>Eukaryota</taxon>
        <taxon>Metazoa</taxon>
        <taxon>Ecdysozoa</taxon>
        <taxon>Arthropoda</taxon>
        <taxon>Hexapoda</taxon>
        <taxon>Insecta</taxon>
        <taxon>Pterygota</taxon>
        <taxon>Neoptera</taxon>
        <taxon>Paraneoptera</taxon>
        <taxon>Hemiptera</taxon>
        <taxon>Auchenorrhyncha</taxon>
        <taxon>Cercopoidea</taxon>
        <taxon>Clastopteridae</taxon>
        <taxon>Clastoptera</taxon>
    </lineage>
</organism>
<name>A0A1B6C0W2_9HEMI</name>
<dbReference type="Gene3D" id="2.160.20.10">
    <property type="entry name" value="Single-stranded right-handed beta-helix, Pectin lyase-like"/>
    <property type="match status" value="1"/>
</dbReference>
<dbReference type="InterPro" id="IPR011050">
    <property type="entry name" value="Pectin_lyase_fold/virulence"/>
</dbReference>
<dbReference type="InterPro" id="IPR012334">
    <property type="entry name" value="Pectin_lyas_fold"/>
</dbReference>
<feature type="chain" id="PRO_5008580016" description="LRRCT domain-containing protein" evidence="3">
    <location>
        <begin position="20"/>
        <end position="789"/>
    </location>
</feature>
<feature type="region of interest" description="Disordered" evidence="1">
    <location>
        <begin position="757"/>
        <end position="789"/>
    </location>
</feature>
<evidence type="ECO:0000256" key="3">
    <source>
        <dbReference type="SAM" id="SignalP"/>
    </source>
</evidence>
<accession>A0A1B6C0W2</accession>
<sequence length="789" mass="88799">MGKLMVLVLILCGCCQVNASLCDRPECVCNAASRWTNITCVFNNKEITEIGASSLPKDLFELEIVSSQALHLLPGSFSKQQFIGLLRVRNVGEVIVKKEAFLNLSSTKLRLEVLDCDSLLLSSQSFHAIKGPTTAVFDRIPHIVIENSAFSWLLDLKIRNVPKLVLRERAFLVESPNRPMGSHGPTMKITLDTVKVEEIPKKTFASPAAHLTIKNSEVHTIRSNAFSAIQIASVTIQNTTLHKVETTAIKEGTFIKTLELIEVKLHTIATNAWTSAISNLIIHQSNLSEVQEGAFNITVAAVTLTDNMFDRTHSRAFILKDWSSMLVDNNTFKHMGSNAIQCIWRQILDITPQQSPPSFTFINNFLADADSNVISFLSDNEIDMKVNSNYFMQSCLCEMKSKLHDILNVSDPMLEIFFRTSMCHLDPFFSKCFSLPVDYINMYNFTDLVCSSNSNKINCDEVVLRDAEIPPHIPSITYDILNERGSVDRERHVLISIFVFVMCGIMVMMTLSGIMWLKQNGYCTKTRILILPSISILNIISRIMTRSDTNTDSTNSISRTTVHEYAELHGQKGIEISEEIVELEDKATQTLPEELTQELLQSLRDELDNPENYSEARDMIEHLYDLIKVEESCNLNLEEVDNDREGGNVYDIIRPVVKQKTYKLPGERKSLVSIGTRVPSLDKLSPVNMKLSQIKRKPTMVNEYIEPQDKELHLYAELPERPQELFNVIEMFGENYTFPSIICDSNESADRIAHTPLELSNGMANRPLPSAPKGKNNPGEGPSNSPDDL</sequence>
<dbReference type="AlphaFoldDB" id="A0A1B6C0W2"/>
<evidence type="ECO:0000313" key="4">
    <source>
        <dbReference type="EMBL" id="JAS06909.1"/>
    </source>
</evidence>